<evidence type="ECO:0000313" key="4">
    <source>
        <dbReference type="Proteomes" id="UP001156870"/>
    </source>
</evidence>
<dbReference type="Proteomes" id="UP001156870">
    <property type="component" value="Unassembled WGS sequence"/>
</dbReference>
<dbReference type="GO" id="GO:0016787">
    <property type="term" value="F:hydrolase activity"/>
    <property type="evidence" value="ECO:0007669"/>
    <property type="project" value="UniProtKB-KW"/>
</dbReference>
<feature type="domain" description="Metallo-beta-lactamase" evidence="2">
    <location>
        <begin position="21"/>
        <end position="220"/>
    </location>
</feature>
<keyword evidence="1" id="KW-0378">Hydrolase</keyword>
<dbReference type="InterPro" id="IPR036866">
    <property type="entry name" value="RibonucZ/Hydroxyglut_hydro"/>
</dbReference>
<dbReference type="PANTHER" id="PTHR43546:SF9">
    <property type="entry name" value="L-ASCORBATE-6-PHOSPHATE LACTONASE ULAG-RELATED"/>
    <property type="match status" value="1"/>
</dbReference>
<dbReference type="PANTHER" id="PTHR43546">
    <property type="entry name" value="UPF0173 METAL-DEPENDENT HYDROLASE MJ1163-RELATED"/>
    <property type="match status" value="1"/>
</dbReference>
<sequence length="257" mass="28801">MNLEILFYGQVGFFFKSRGANFLIDPYFSHSVEEKEDRSIKRLLPVFIKPESLTDIDFVLITHAHRDHCDPDTLLPLAKSSPQCHFYGPAPVFKTLKNAGIDSERLHIVGSDSICIKGVNIHPVPSAHPLVNPDEHGGWCATGYVFEVGGGRYYHPGDTAVAPEVIEAVKATGPIDVGMIPVNEINYYRNRENIIGNMSLREAFQFAEDIGVTTFIPTHWDMFAKNQVYREEIELLYTKITPSFELKIMEAGSSIVS</sequence>
<dbReference type="InterPro" id="IPR001279">
    <property type="entry name" value="Metallo-B-lactamas"/>
</dbReference>
<protein>
    <recommendedName>
        <fullName evidence="2">Metallo-beta-lactamase domain-containing protein</fullName>
    </recommendedName>
</protein>
<gene>
    <name evidence="3" type="ORF">GCM10007877_26830</name>
</gene>
<evidence type="ECO:0000259" key="2">
    <source>
        <dbReference type="Pfam" id="PF12706"/>
    </source>
</evidence>
<accession>A0AA37T750</accession>
<organism evidence="3 4">
    <name type="scientific">Marinibactrum halimedae</name>
    <dbReference type="NCBI Taxonomy" id="1444977"/>
    <lineage>
        <taxon>Bacteria</taxon>
        <taxon>Pseudomonadati</taxon>
        <taxon>Pseudomonadota</taxon>
        <taxon>Gammaproteobacteria</taxon>
        <taxon>Cellvibrionales</taxon>
        <taxon>Cellvibrionaceae</taxon>
        <taxon>Marinibactrum</taxon>
    </lineage>
</organism>
<dbReference type="Pfam" id="PF12706">
    <property type="entry name" value="Lactamase_B_2"/>
    <property type="match status" value="1"/>
</dbReference>
<name>A0AA37T750_9GAMM</name>
<reference evidence="3 4" key="1">
    <citation type="journal article" date="2014" name="Int. J. Syst. Evol. Microbiol.">
        <title>Complete genome sequence of Corynebacterium casei LMG S-19264T (=DSM 44701T), isolated from a smear-ripened cheese.</title>
        <authorList>
            <consortium name="US DOE Joint Genome Institute (JGI-PGF)"/>
            <person name="Walter F."/>
            <person name="Albersmeier A."/>
            <person name="Kalinowski J."/>
            <person name="Ruckert C."/>
        </authorList>
    </citation>
    <scope>NUCLEOTIDE SEQUENCE [LARGE SCALE GENOMIC DNA]</scope>
    <source>
        <strain evidence="3 4">NBRC 110095</strain>
    </source>
</reference>
<dbReference type="SUPFAM" id="SSF56281">
    <property type="entry name" value="Metallo-hydrolase/oxidoreductase"/>
    <property type="match status" value="1"/>
</dbReference>
<dbReference type="Gene3D" id="3.60.15.10">
    <property type="entry name" value="Ribonuclease Z/Hydroxyacylglutathione hydrolase-like"/>
    <property type="match status" value="1"/>
</dbReference>
<dbReference type="EMBL" id="BSPD01000064">
    <property type="protein sequence ID" value="GLS26964.1"/>
    <property type="molecule type" value="Genomic_DNA"/>
</dbReference>
<evidence type="ECO:0000256" key="1">
    <source>
        <dbReference type="ARBA" id="ARBA00022801"/>
    </source>
</evidence>
<evidence type="ECO:0000313" key="3">
    <source>
        <dbReference type="EMBL" id="GLS26964.1"/>
    </source>
</evidence>
<dbReference type="InterPro" id="IPR050114">
    <property type="entry name" value="UPF0173_UPF0282_UlaG_hydrolase"/>
</dbReference>
<proteinExistence type="predicted"/>
<dbReference type="AlphaFoldDB" id="A0AA37T750"/>
<comment type="caution">
    <text evidence="3">The sequence shown here is derived from an EMBL/GenBank/DDBJ whole genome shotgun (WGS) entry which is preliminary data.</text>
</comment>
<dbReference type="RefSeq" id="WP_232594429.1">
    <property type="nucleotide sequence ID" value="NZ_BSPD01000064.1"/>
</dbReference>
<keyword evidence="4" id="KW-1185">Reference proteome</keyword>